<dbReference type="STRING" id="1081109.A0A162IRN9"/>
<feature type="compositionally biased region" description="Polar residues" evidence="5">
    <location>
        <begin position="1102"/>
        <end position="1111"/>
    </location>
</feature>
<name>A0A162IRN9_9HYPO</name>
<feature type="region of interest" description="Disordered" evidence="5">
    <location>
        <begin position="464"/>
        <end position="1024"/>
    </location>
</feature>
<dbReference type="InterPro" id="IPR011564">
    <property type="entry name" value="Telomer_end-bd_POT1/Cdc13"/>
</dbReference>
<dbReference type="SUPFAM" id="SSF50249">
    <property type="entry name" value="Nucleic acid-binding proteins"/>
    <property type="match status" value="1"/>
</dbReference>
<evidence type="ECO:0000256" key="5">
    <source>
        <dbReference type="SAM" id="MobiDB-lite"/>
    </source>
</evidence>
<feature type="compositionally biased region" description="Polar residues" evidence="5">
    <location>
        <begin position="1205"/>
        <end position="1214"/>
    </location>
</feature>
<dbReference type="OrthoDB" id="5363079at2759"/>
<feature type="compositionally biased region" description="Low complexity" evidence="5">
    <location>
        <begin position="959"/>
        <end position="969"/>
    </location>
</feature>
<dbReference type="Gene3D" id="2.40.50.140">
    <property type="entry name" value="Nucleic acid-binding proteins"/>
    <property type="match status" value="1"/>
</dbReference>
<feature type="compositionally biased region" description="Basic and acidic residues" evidence="5">
    <location>
        <begin position="835"/>
        <end position="849"/>
    </location>
</feature>
<dbReference type="GO" id="GO:0016233">
    <property type="term" value="P:telomere capping"/>
    <property type="evidence" value="ECO:0007669"/>
    <property type="project" value="TreeGrafter"/>
</dbReference>
<dbReference type="SMART" id="SM00976">
    <property type="entry name" value="Telo_bind"/>
    <property type="match status" value="1"/>
</dbReference>
<comment type="subcellular location">
    <subcellularLocation>
        <location evidence="1">Chromosome</location>
        <location evidence="1">Telomere</location>
    </subcellularLocation>
</comment>
<feature type="compositionally biased region" description="Basic and acidic residues" evidence="5">
    <location>
        <begin position="781"/>
        <end position="806"/>
    </location>
</feature>
<dbReference type="PANTHER" id="PTHR14513:SF0">
    <property type="entry name" value="PROTECTION OF TELOMERES PROTEIN 1"/>
    <property type="match status" value="1"/>
</dbReference>
<keyword evidence="3" id="KW-0779">Telomere</keyword>
<dbReference type="GO" id="GO:0032210">
    <property type="term" value="P:regulation of telomere maintenance via telomerase"/>
    <property type="evidence" value="ECO:0007669"/>
    <property type="project" value="TreeGrafter"/>
</dbReference>
<keyword evidence="8" id="KW-1185">Reference proteome</keyword>
<evidence type="ECO:0000256" key="3">
    <source>
        <dbReference type="ARBA" id="ARBA00022895"/>
    </source>
</evidence>
<feature type="compositionally biased region" description="Basic and acidic residues" evidence="5">
    <location>
        <begin position="1265"/>
        <end position="1274"/>
    </location>
</feature>
<dbReference type="Proteomes" id="UP000078544">
    <property type="component" value="Unassembled WGS sequence"/>
</dbReference>
<feature type="compositionally biased region" description="Basic and acidic residues" evidence="5">
    <location>
        <begin position="1215"/>
        <end position="1228"/>
    </location>
</feature>
<feature type="compositionally biased region" description="Basic and acidic residues" evidence="5">
    <location>
        <begin position="593"/>
        <end position="634"/>
    </location>
</feature>
<keyword evidence="2" id="KW-0158">Chromosome</keyword>
<dbReference type="InterPro" id="IPR028389">
    <property type="entry name" value="POT1"/>
</dbReference>
<dbReference type="EMBL" id="AZGY01000006">
    <property type="protein sequence ID" value="KZZ97562.1"/>
    <property type="molecule type" value="Genomic_DNA"/>
</dbReference>
<feature type="region of interest" description="Disordered" evidence="5">
    <location>
        <begin position="1088"/>
        <end position="1323"/>
    </location>
</feature>
<accession>A0A162IRN9</accession>
<gene>
    <name evidence="7" type="ORF">AAL_03526</name>
</gene>
<evidence type="ECO:0000256" key="4">
    <source>
        <dbReference type="ARBA" id="ARBA00023125"/>
    </source>
</evidence>
<feature type="compositionally biased region" description="Polar residues" evidence="5">
    <location>
        <begin position="671"/>
        <end position="683"/>
    </location>
</feature>
<dbReference type="GO" id="GO:0000783">
    <property type="term" value="C:nuclear telomere cap complex"/>
    <property type="evidence" value="ECO:0007669"/>
    <property type="project" value="TreeGrafter"/>
</dbReference>
<dbReference type="Pfam" id="PF02765">
    <property type="entry name" value="POT1"/>
    <property type="match status" value="1"/>
</dbReference>
<feature type="compositionally biased region" description="Acidic residues" evidence="5">
    <location>
        <begin position="651"/>
        <end position="663"/>
    </location>
</feature>
<dbReference type="InterPro" id="IPR012340">
    <property type="entry name" value="NA-bd_OB-fold"/>
</dbReference>
<sequence length="1509" mass="163056">MADGPPPDALRDATRTAIADLRPDIADQTSRVIDGVVTITWPYSIVTNSVAFILAERDVLLRRNRGQLRVEFHGAAGRAVADLNAGGGDHVRLSLEGAQWTATDGKAGLPGGSLEWQLKFRHRLLLTVRKADCQQTEALDIRAPEEDGNEQLDTSLIPSPPPLLECFGDDDSLGNATPITRRVDSRIPSKRPASSITDVDEEFASPAFLKRARVSYGSLFEDGLDLFGDGKLDKKKQVKKRRSLFGRHDAVWRYTSRSPSEMSEVKNLSEVENLPQLDTPANDSGKEVADNVTPHVEVPGSQRSTMVDEGCQTQESHSSQSMIADGATQSRFGEFDAGDASATKLSTTGDANMHSPSRTLFGPVQTQHDLLSSAAEPAAYSLAPGSSDHHFGLSLTRDRDEVEFAAHNAVPVGTDSMDSGALVSDDIAVPAYASNAIAEHLYHESGPSYEHDMHHFSHIMPEQNHALRSSPSRELDSWQPHDTSAYPPLPELSNAAILIDSSPPPEDEVGRNLELRSPPRQASNRPDSFPRQNIFMAQKASEQVLPPDRETRASSEQDSRHNWAGLHNQPFGLPTHEDGSASESDSEDEDSDVERGYVEQRTAGAEDGRMEVLRDRSSARRDEEPVQDSRRLQPAEDDGEENSARAHAGEESAEEGSEQEADEEASRGPSADQTLETAISQVDESADDDSVGIEKDEEGYDVEEYDEDNGYDEDGEGGYSDEGEYSGEQYYEEEQDEEEYDEEEEEMQSPPPDQRAPTEPVFISLLSESEDDGESEGGGSETREALEESAADGKAEELPLEPRRSVLSDGALQSPEEKHESGQAGREPATSVIDPKPESAARESTKTEAEESTASPRGNGIDAGLITPETAADAMDVDFRQTPQAADGVSPGDTCTGIQEDAMQIDSRLEAETESGKIVADQDQNEEPSGNGASPVRRSQDEQAVVDAAKSMPAGQPPEAAATADEAAASPSQVPEANQRQQTVPSDESQVLARSEAQQSPEPLKPVAQDHEQQEDTDSATAEDQIISEFREYQSPKFQVSAAEAAAVALPASSSSTATTIITCETSDGGAEAAEQVAEAQETEVLITVKSLRSHSHRKTGSLDSTESRMTNPGVRLARAGAPSETQEQQSSPEPRIIVRSSRAAKHADPSVLLAQADAPSETREQQSSPEPRIIVRSSRAAKHADPSILLARASMESIGKGRDTSPTARVTRSMTEHSDHTEERQVRGSDASIPLAKASVESPSKASGDVSSPVARVTRSMTEQSDHMEELKIAPHVGTRTSKRLATPEQQPLRSTQTQTQTDDRESVLASPSVTGSLAAEDESLSALKRQLAKDLRANLPDCLPLRHLRSNLNKHVDILAVATCVPPQAHRPKSGPRDYMLELTLADPSCAPSSVAVAHVFRPHQASLPTVQHAGDVVLLRRMQVVSMKGRGFGVRVTDSSSWAVFEKLDEEMLPQIKGPPVEVAAEEVEYAAGLRRWWAALDGSALERMEKASQKAAQKATHASSV</sequence>
<feature type="domain" description="Telomeric single stranded DNA binding POT1/Cdc13" evidence="6">
    <location>
        <begin position="1344"/>
        <end position="1482"/>
    </location>
</feature>
<evidence type="ECO:0000256" key="2">
    <source>
        <dbReference type="ARBA" id="ARBA00022454"/>
    </source>
</evidence>
<comment type="caution">
    <text evidence="7">The sequence shown here is derived from an EMBL/GenBank/DDBJ whole genome shotgun (WGS) entry which is preliminary data.</text>
</comment>
<protein>
    <submittedName>
        <fullName evidence="7">Telomere end binding protein</fullName>
    </submittedName>
</protein>
<feature type="compositionally biased region" description="Polar residues" evidence="5">
    <location>
        <begin position="970"/>
        <end position="989"/>
    </location>
</feature>
<keyword evidence="4" id="KW-0238">DNA-binding</keyword>
<feature type="compositionally biased region" description="Basic and acidic residues" evidence="5">
    <location>
        <begin position="547"/>
        <end position="561"/>
    </location>
</feature>
<feature type="compositionally biased region" description="Polar residues" evidence="5">
    <location>
        <begin position="1124"/>
        <end position="1133"/>
    </location>
</feature>
<organism evidence="7 8">
    <name type="scientific">Moelleriella libera RCEF 2490</name>
    <dbReference type="NCBI Taxonomy" id="1081109"/>
    <lineage>
        <taxon>Eukaryota</taxon>
        <taxon>Fungi</taxon>
        <taxon>Dikarya</taxon>
        <taxon>Ascomycota</taxon>
        <taxon>Pezizomycotina</taxon>
        <taxon>Sordariomycetes</taxon>
        <taxon>Hypocreomycetidae</taxon>
        <taxon>Hypocreales</taxon>
        <taxon>Clavicipitaceae</taxon>
        <taxon>Moelleriella</taxon>
    </lineage>
</organism>
<feature type="compositionally biased region" description="Acidic residues" evidence="5">
    <location>
        <begin position="684"/>
        <end position="747"/>
    </location>
</feature>
<evidence type="ECO:0000256" key="1">
    <source>
        <dbReference type="ARBA" id="ARBA00004574"/>
    </source>
</evidence>
<dbReference type="CDD" id="cd04497">
    <property type="entry name" value="hPOT1_OB1_like"/>
    <property type="match status" value="1"/>
</dbReference>
<dbReference type="PANTHER" id="PTHR14513">
    <property type="entry name" value="PROTECTION OF TELOMERES 1"/>
    <property type="match status" value="1"/>
</dbReference>
<evidence type="ECO:0000313" key="7">
    <source>
        <dbReference type="EMBL" id="KZZ97562.1"/>
    </source>
</evidence>
<dbReference type="GO" id="GO:0098505">
    <property type="term" value="F:G-rich strand telomeric DNA binding"/>
    <property type="evidence" value="ECO:0007669"/>
    <property type="project" value="TreeGrafter"/>
</dbReference>
<evidence type="ECO:0000259" key="6">
    <source>
        <dbReference type="SMART" id="SM00976"/>
    </source>
</evidence>
<dbReference type="GO" id="GO:0010521">
    <property type="term" value="F:telomerase inhibitor activity"/>
    <property type="evidence" value="ECO:0007669"/>
    <property type="project" value="TreeGrafter"/>
</dbReference>
<evidence type="ECO:0000313" key="8">
    <source>
        <dbReference type="Proteomes" id="UP000078544"/>
    </source>
</evidence>
<proteinExistence type="predicted"/>
<reference evidence="7 8" key="1">
    <citation type="journal article" date="2016" name="Genome Biol. Evol.">
        <title>Divergent and convergent evolution of fungal pathogenicity.</title>
        <authorList>
            <person name="Shang Y."/>
            <person name="Xiao G."/>
            <person name="Zheng P."/>
            <person name="Cen K."/>
            <person name="Zhan S."/>
            <person name="Wang C."/>
        </authorList>
    </citation>
    <scope>NUCLEOTIDE SEQUENCE [LARGE SCALE GENOMIC DNA]</scope>
    <source>
        <strain evidence="7 8">RCEF 2490</strain>
    </source>
</reference>